<name>A0A5B0M606_PUCGR</name>
<proteinExistence type="predicted"/>
<evidence type="ECO:0000313" key="1">
    <source>
        <dbReference type="EMBL" id="KAA1072255.1"/>
    </source>
</evidence>
<reference evidence="3 4" key="1">
    <citation type="submission" date="2019-05" db="EMBL/GenBank/DDBJ databases">
        <title>Emergence of the Ug99 lineage of the wheat stem rust pathogen through somatic hybridization.</title>
        <authorList>
            <person name="Li F."/>
            <person name="Upadhyaya N.M."/>
            <person name="Sperschneider J."/>
            <person name="Matny O."/>
            <person name="Nguyen-Phuc H."/>
            <person name="Mago R."/>
            <person name="Raley C."/>
            <person name="Miller M.E."/>
            <person name="Silverstein K.A.T."/>
            <person name="Henningsen E."/>
            <person name="Hirsch C.D."/>
            <person name="Visser B."/>
            <person name="Pretorius Z.A."/>
            <person name="Steffenson B.J."/>
            <person name="Schwessinger B."/>
            <person name="Dodds P.N."/>
            <person name="Figueroa M."/>
        </authorList>
    </citation>
    <scope>NUCLEOTIDE SEQUENCE [LARGE SCALE GENOMIC DNA]</scope>
    <source>
        <strain evidence="1">21-0</strain>
        <strain evidence="2 4">Ug99</strain>
    </source>
</reference>
<dbReference type="Proteomes" id="UP000324748">
    <property type="component" value="Unassembled WGS sequence"/>
</dbReference>
<accession>A0A5B0M606</accession>
<dbReference type="EMBL" id="VDEP01000411">
    <property type="protein sequence ID" value="KAA1086292.1"/>
    <property type="molecule type" value="Genomic_DNA"/>
</dbReference>
<sequence>MTQTQLPSCIVHAFRQLKIPTEGLAQASPEKITDTTQGLSYFVKTTSSLDVVTRFRESILFIFVSCVPIDCDSSPGTHLIQVDDGSGN</sequence>
<evidence type="ECO:0000313" key="3">
    <source>
        <dbReference type="Proteomes" id="UP000324748"/>
    </source>
</evidence>
<evidence type="ECO:0000313" key="4">
    <source>
        <dbReference type="Proteomes" id="UP000325313"/>
    </source>
</evidence>
<evidence type="ECO:0000313" key="2">
    <source>
        <dbReference type="EMBL" id="KAA1086292.1"/>
    </source>
</evidence>
<dbReference type="AlphaFoldDB" id="A0A5B0M606"/>
<dbReference type="Proteomes" id="UP000325313">
    <property type="component" value="Unassembled WGS sequence"/>
</dbReference>
<dbReference type="EMBL" id="VSWC01000170">
    <property type="protein sequence ID" value="KAA1072255.1"/>
    <property type="molecule type" value="Genomic_DNA"/>
</dbReference>
<comment type="caution">
    <text evidence="1">The sequence shown here is derived from an EMBL/GenBank/DDBJ whole genome shotgun (WGS) entry which is preliminary data.</text>
</comment>
<gene>
    <name evidence="1" type="ORF">PGT21_031201</name>
    <name evidence="2" type="ORF">PGTUg99_005304</name>
</gene>
<keyword evidence="3" id="KW-1185">Reference proteome</keyword>
<protein>
    <submittedName>
        <fullName evidence="1">Uncharacterized protein</fullName>
    </submittedName>
</protein>
<organism evidence="1 3">
    <name type="scientific">Puccinia graminis f. sp. tritici</name>
    <dbReference type="NCBI Taxonomy" id="56615"/>
    <lineage>
        <taxon>Eukaryota</taxon>
        <taxon>Fungi</taxon>
        <taxon>Dikarya</taxon>
        <taxon>Basidiomycota</taxon>
        <taxon>Pucciniomycotina</taxon>
        <taxon>Pucciniomycetes</taxon>
        <taxon>Pucciniales</taxon>
        <taxon>Pucciniaceae</taxon>
        <taxon>Puccinia</taxon>
    </lineage>
</organism>